<evidence type="ECO:0008006" key="3">
    <source>
        <dbReference type="Google" id="ProtNLM"/>
    </source>
</evidence>
<protein>
    <recommendedName>
        <fullName evidence="3">DUF3575 domain-containing protein</fullName>
    </recommendedName>
</protein>
<organism evidence="1 2">
    <name type="scientific">Dyadobacter linearis</name>
    <dbReference type="NCBI Taxonomy" id="2823330"/>
    <lineage>
        <taxon>Bacteria</taxon>
        <taxon>Pseudomonadati</taxon>
        <taxon>Bacteroidota</taxon>
        <taxon>Cytophagia</taxon>
        <taxon>Cytophagales</taxon>
        <taxon>Spirosomataceae</taxon>
        <taxon>Dyadobacter</taxon>
    </lineage>
</organism>
<name>A0ABN7REV0_9BACT</name>
<evidence type="ECO:0000313" key="2">
    <source>
        <dbReference type="Proteomes" id="UP000679725"/>
    </source>
</evidence>
<gene>
    <name evidence="1" type="ORF">DYBT9623_05353</name>
</gene>
<dbReference type="Proteomes" id="UP000679725">
    <property type="component" value="Unassembled WGS sequence"/>
</dbReference>
<proteinExistence type="predicted"/>
<sequence>MLVSTLLLFTDINVGTAQSVEDSTRFEIGVDLLSPFSNLRLDRLNSTYGLIFKRAISPTGALRLRTDLGIDYMPSPTIKGTNQPREFSTSFDLGYEKRNRFNRFVHYYGSDLSFRYYKLNSTVLIGISGTSASPYTNQKGRIVDFGISAFTGGKYYIASHISLSIETTALLSYADIFEKSQDFDVNGNALGSAVPTIDTNGITFKIMPISVIYLSYYF</sequence>
<comment type="caution">
    <text evidence="1">The sequence shown here is derived from an EMBL/GenBank/DDBJ whole genome shotgun (WGS) entry which is preliminary data.</text>
</comment>
<keyword evidence="2" id="KW-1185">Reference proteome</keyword>
<evidence type="ECO:0000313" key="1">
    <source>
        <dbReference type="EMBL" id="CAG5074666.1"/>
    </source>
</evidence>
<dbReference type="RefSeq" id="WP_215236575.1">
    <property type="nucleotide sequence ID" value="NZ_CAJRAU010000012.1"/>
</dbReference>
<dbReference type="EMBL" id="CAJRAU010000012">
    <property type="protein sequence ID" value="CAG5074666.1"/>
    <property type="molecule type" value="Genomic_DNA"/>
</dbReference>
<reference evidence="1 2" key="1">
    <citation type="submission" date="2021-04" db="EMBL/GenBank/DDBJ databases">
        <authorList>
            <person name="Rodrigo-Torres L."/>
            <person name="Arahal R. D."/>
            <person name="Lucena T."/>
        </authorList>
    </citation>
    <scope>NUCLEOTIDE SEQUENCE [LARGE SCALE GENOMIC DNA]</scope>
    <source>
        <strain evidence="1 2">CECT 9623</strain>
    </source>
</reference>
<accession>A0ABN7REV0</accession>